<comment type="caution">
    <text evidence="8">The sequence shown here is derived from an EMBL/GenBank/DDBJ whole genome shotgun (WGS) entry which is preliminary data.</text>
</comment>
<organism evidence="8 9">
    <name type="scientific">Colletotrichum higginsianum (strain IMI 349063)</name>
    <name type="common">Crucifer anthracnose fungus</name>
    <dbReference type="NCBI Taxonomy" id="759273"/>
    <lineage>
        <taxon>Eukaryota</taxon>
        <taxon>Fungi</taxon>
        <taxon>Dikarya</taxon>
        <taxon>Ascomycota</taxon>
        <taxon>Pezizomycotina</taxon>
        <taxon>Sordariomycetes</taxon>
        <taxon>Hypocreomycetidae</taxon>
        <taxon>Glomerellales</taxon>
        <taxon>Glomerellaceae</taxon>
        <taxon>Colletotrichum</taxon>
        <taxon>Colletotrichum destructivum species complex</taxon>
    </lineage>
</organism>
<evidence type="ECO:0000313" key="9">
    <source>
        <dbReference type="Proteomes" id="UP000092177"/>
    </source>
</evidence>
<dbReference type="KEGG" id="chig:CH63R_05289"/>
<dbReference type="EMBL" id="LTAN01000003">
    <property type="protein sequence ID" value="OBR12993.1"/>
    <property type="molecule type" value="Genomic_DNA"/>
</dbReference>
<sequence>MSNSFFERANPPPRRKTCLACIKAKRRCDHGQPACLRCSRRKIDCVYTSISPMSRSKKKQTAVSQLVETLPTQEDPESPTETPASVAEQTPCPGNSLISWPIDADPLPLEMEVGDLGDMNLDMGFDDLWTPETLLNDSLPLSSLTPRPEQMLVPSRDPSQDLPPEGSLEMIASRLQYALDEIKKVPASIVLENQTPWSHPYLFRAHMPRDMQDAQACCALYIAKNPTNAPFVLRTIQARAHEMLSTPIPKGRLDVIARLQATLLYQIISLFDGDISMRASSQQALPALEHAMHTLLPFVRWESAQQESGQMDCPTKETWNEWIFQESARRTLFFTNFFIIAYKVLVGRSIGRCEDRYDFCQSWTLSAHLWKASTVVDFAVAWRERRHFVVTNEGFGEVLRDAAADDVETFGRMLIVAGLGIEETRLWFYNRGGSL</sequence>
<dbReference type="Proteomes" id="UP000092177">
    <property type="component" value="Chromosome 3"/>
</dbReference>
<keyword evidence="9" id="KW-1185">Reference proteome</keyword>
<dbReference type="SUPFAM" id="SSF57701">
    <property type="entry name" value="Zn2/Cys6 DNA-binding domain"/>
    <property type="match status" value="1"/>
</dbReference>
<dbReference type="CDD" id="cd00067">
    <property type="entry name" value="GAL4"/>
    <property type="match status" value="1"/>
</dbReference>
<proteinExistence type="predicted"/>
<gene>
    <name evidence="8" type="ORF">CH63R_05289</name>
</gene>
<keyword evidence="2" id="KW-0862">Zinc</keyword>
<evidence type="ECO:0000256" key="4">
    <source>
        <dbReference type="ARBA" id="ARBA00023163"/>
    </source>
</evidence>
<dbReference type="VEuPathDB" id="FungiDB:CH63R_05289"/>
<dbReference type="PROSITE" id="PS50048">
    <property type="entry name" value="ZN2_CY6_FUNGAL_2"/>
    <property type="match status" value="1"/>
</dbReference>
<protein>
    <submittedName>
        <fullName evidence="8">C6 zinc finger domain-containing protein</fullName>
    </submittedName>
</protein>
<dbReference type="OrthoDB" id="4216928at2759"/>
<dbReference type="Gene3D" id="4.10.240.10">
    <property type="entry name" value="Zn(2)-C6 fungal-type DNA-binding domain"/>
    <property type="match status" value="1"/>
</dbReference>
<evidence type="ECO:0000256" key="3">
    <source>
        <dbReference type="ARBA" id="ARBA00023015"/>
    </source>
</evidence>
<dbReference type="InterPro" id="IPR036864">
    <property type="entry name" value="Zn2-C6_fun-type_DNA-bd_sf"/>
</dbReference>
<keyword evidence="3" id="KW-0805">Transcription regulation</keyword>
<feature type="region of interest" description="Disordered" evidence="6">
    <location>
        <begin position="140"/>
        <end position="163"/>
    </location>
</feature>
<dbReference type="AlphaFoldDB" id="A0A1B7YLR0"/>
<dbReference type="InterPro" id="IPR001138">
    <property type="entry name" value="Zn2Cys6_DnaBD"/>
</dbReference>
<name>A0A1B7YLR0_COLHI</name>
<evidence type="ECO:0000256" key="5">
    <source>
        <dbReference type="ARBA" id="ARBA00023242"/>
    </source>
</evidence>
<dbReference type="Pfam" id="PF00172">
    <property type="entry name" value="Zn_clus"/>
    <property type="match status" value="1"/>
</dbReference>
<dbReference type="PANTHER" id="PTHR47660">
    <property type="entry name" value="TRANSCRIPTION FACTOR WITH C2H2 AND ZN(2)-CYS(6) DNA BINDING DOMAIN (EUROFUNG)-RELATED-RELATED"/>
    <property type="match status" value="1"/>
</dbReference>
<accession>A0A1B7YLR0</accession>
<feature type="region of interest" description="Disordered" evidence="6">
    <location>
        <begin position="57"/>
        <end position="97"/>
    </location>
</feature>
<reference evidence="9" key="1">
    <citation type="journal article" date="2017" name="BMC Genomics">
        <title>Gapless genome assembly of Colletotrichum higginsianum reveals chromosome structure and association of transposable elements with secondary metabolite gene clusters.</title>
        <authorList>
            <person name="Dallery J.-F."/>
            <person name="Lapalu N."/>
            <person name="Zampounis A."/>
            <person name="Pigne S."/>
            <person name="Luyten I."/>
            <person name="Amselem J."/>
            <person name="Wittenberg A.H.J."/>
            <person name="Zhou S."/>
            <person name="de Queiroz M.V."/>
            <person name="Robin G.P."/>
            <person name="Auger A."/>
            <person name="Hainaut M."/>
            <person name="Henrissat B."/>
            <person name="Kim K.-T."/>
            <person name="Lee Y.-H."/>
            <person name="Lespinet O."/>
            <person name="Schwartz D.C."/>
            <person name="Thon M.R."/>
            <person name="O'Connell R.J."/>
        </authorList>
    </citation>
    <scope>NUCLEOTIDE SEQUENCE [LARGE SCALE GENOMIC DNA]</scope>
    <source>
        <strain evidence="9">IMI 349063</strain>
    </source>
</reference>
<dbReference type="GO" id="GO:0000981">
    <property type="term" value="F:DNA-binding transcription factor activity, RNA polymerase II-specific"/>
    <property type="evidence" value="ECO:0007669"/>
    <property type="project" value="InterPro"/>
</dbReference>
<keyword evidence="5" id="KW-0539">Nucleus</keyword>
<dbReference type="RefSeq" id="XP_018161510.1">
    <property type="nucleotide sequence ID" value="XM_018300264.1"/>
</dbReference>
<evidence type="ECO:0000256" key="2">
    <source>
        <dbReference type="ARBA" id="ARBA00022833"/>
    </source>
</evidence>
<keyword evidence="1" id="KW-0479">Metal-binding</keyword>
<dbReference type="GeneID" id="28864371"/>
<evidence type="ECO:0000313" key="8">
    <source>
        <dbReference type="EMBL" id="OBR12993.1"/>
    </source>
</evidence>
<dbReference type="SMART" id="SM00066">
    <property type="entry name" value="GAL4"/>
    <property type="match status" value="1"/>
</dbReference>
<feature type="domain" description="Zn(2)-C6 fungal-type" evidence="7">
    <location>
        <begin position="17"/>
        <end position="47"/>
    </location>
</feature>
<dbReference type="PANTHER" id="PTHR47660:SF2">
    <property type="entry name" value="TRANSCRIPTION FACTOR WITH C2H2 AND ZN(2)-CYS(6) DNA BINDING DOMAIN (EUROFUNG)"/>
    <property type="match status" value="1"/>
</dbReference>
<dbReference type="GO" id="GO:0008270">
    <property type="term" value="F:zinc ion binding"/>
    <property type="evidence" value="ECO:0007669"/>
    <property type="project" value="InterPro"/>
</dbReference>
<feature type="compositionally biased region" description="Polar residues" evidence="6">
    <location>
        <begin position="61"/>
        <end position="72"/>
    </location>
</feature>
<evidence type="ECO:0000256" key="6">
    <source>
        <dbReference type="SAM" id="MobiDB-lite"/>
    </source>
</evidence>
<evidence type="ECO:0000259" key="7">
    <source>
        <dbReference type="PROSITE" id="PS50048"/>
    </source>
</evidence>
<keyword evidence="4" id="KW-0804">Transcription</keyword>
<evidence type="ECO:0000256" key="1">
    <source>
        <dbReference type="ARBA" id="ARBA00022723"/>
    </source>
</evidence>